<comment type="caution">
    <text evidence="3">The sequence shown here is derived from an EMBL/GenBank/DDBJ whole genome shotgun (WGS) entry which is preliminary data.</text>
</comment>
<comment type="caution">
    <text evidence="2">Lacks conserved residue(s) required for the propagation of feature annotation.</text>
</comment>
<accession>A0A6S7HBD8</accession>
<sequence>MKVFDGGAMKIEFFSLALNEVKSRLFEGAEPNMVPIKDVMKVVRRKAQLERKLNLWQRATNKVSPEHILHVKFIGEDGIDTGALAKEFLTETISDITNKFFPDGSPSHSSNDIQSGNFRACGKSVAASLSLQARWTTSMLSRWQSVQNIRHR</sequence>
<name>A0A6S7HBD8_PARCT</name>
<evidence type="ECO:0000256" key="2">
    <source>
        <dbReference type="PROSITE-ProRule" id="PRU00104"/>
    </source>
</evidence>
<organism evidence="3 4">
    <name type="scientific">Paramuricea clavata</name>
    <name type="common">Red gorgonian</name>
    <name type="synonym">Violescent sea-whip</name>
    <dbReference type="NCBI Taxonomy" id="317549"/>
    <lineage>
        <taxon>Eukaryota</taxon>
        <taxon>Metazoa</taxon>
        <taxon>Cnidaria</taxon>
        <taxon>Anthozoa</taxon>
        <taxon>Octocorallia</taxon>
        <taxon>Malacalcyonacea</taxon>
        <taxon>Plexauridae</taxon>
        <taxon>Paramuricea</taxon>
    </lineage>
</organism>
<reference evidence="3" key="1">
    <citation type="submission" date="2020-04" db="EMBL/GenBank/DDBJ databases">
        <authorList>
            <person name="Alioto T."/>
            <person name="Alioto T."/>
            <person name="Gomez Garrido J."/>
        </authorList>
    </citation>
    <scope>NUCLEOTIDE SEQUENCE</scope>
    <source>
        <strain evidence="3">A484AB</strain>
    </source>
</reference>
<dbReference type="Gene3D" id="3.90.1750.10">
    <property type="entry name" value="Hect, E3 ligase catalytic domains"/>
    <property type="match status" value="1"/>
</dbReference>
<gene>
    <name evidence="3" type="ORF">PACLA_8A009288</name>
</gene>
<dbReference type="InterPro" id="IPR035983">
    <property type="entry name" value="Hect_E3_ubiquitin_ligase"/>
</dbReference>
<protein>
    <submittedName>
        <fullName evidence="3">HEG-like 1</fullName>
    </submittedName>
</protein>
<keyword evidence="4" id="KW-1185">Reference proteome</keyword>
<dbReference type="GO" id="GO:0004842">
    <property type="term" value="F:ubiquitin-protein transferase activity"/>
    <property type="evidence" value="ECO:0007669"/>
    <property type="project" value="InterPro"/>
</dbReference>
<dbReference type="OrthoDB" id="8911154at2759"/>
<evidence type="ECO:0000313" key="3">
    <source>
        <dbReference type="EMBL" id="CAB3993191.1"/>
    </source>
</evidence>
<evidence type="ECO:0000256" key="1">
    <source>
        <dbReference type="ARBA" id="ARBA00022786"/>
    </source>
</evidence>
<evidence type="ECO:0000313" key="4">
    <source>
        <dbReference type="Proteomes" id="UP001152795"/>
    </source>
</evidence>
<dbReference type="InterPro" id="IPR000569">
    <property type="entry name" value="HECT_dom"/>
</dbReference>
<dbReference type="AlphaFoldDB" id="A0A6S7HBD8"/>
<keyword evidence="1 2" id="KW-0833">Ubl conjugation pathway</keyword>
<dbReference type="EMBL" id="CACRXK020002206">
    <property type="protein sequence ID" value="CAB3993191.1"/>
    <property type="molecule type" value="Genomic_DNA"/>
</dbReference>
<dbReference type="PROSITE" id="PS50237">
    <property type="entry name" value="HECT"/>
    <property type="match status" value="1"/>
</dbReference>
<dbReference type="Proteomes" id="UP001152795">
    <property type="component" value="Unassembled WGS sequence"/>
</dbReference>
<proteinExistence type="predicted"/>
<dbReference type="SUPFAM" id="SSF56204">
    <property type="entry name" value="Hect, E3 ligase catalytic domain"/>
    <property type="match status" value="1"/>
</dbReference>